<dbReference type="GO" id="GO:0005886">
    <property type="term" value="C:plasma membrane"/>
    <property type="evidence" value="ECO:0007669"/>
    <property type="project" value="TreeGrafter"/>
</dbReference>
<evidence type="ECO:0000256" key="5">
    <source>
        <dbReference type="PROSITE-ProRule" id="PRU00339"/>
    </source>
</evidence>
<evidence type="ECO:0000259" key="7">
    <source>
        <dbReference type="Pfam" id="PF23914"/>
    </source>
</evidence>
<evidence type="ECO:0000256" key="3">
    <source>
        <dbReference type="ARBA" id="ARBA00022748"/>
    </source>
</evidence>
<dbReference type="PROSITE" id="PS50005">
    <property type="entry name" value="TPR"/>
    <property type="match status" value="1"/>
</dbReference>
<proteinExistence type="predicted"/>
<dbReference type="GO" id="GO:0017004">
    <property type="term" value="P:cytochrome complex assembly"/>
    <property type="evidence" value="ECO:0007669"/>
    <property type="project" value="UniProtKB-KW"/>
</dbReference>
<evidence type="ECO:0000313" key="9">
    <source>
        <dbReference type="Proteomes" id="UP000315364"/>
    </source>
</evidence>
<evidence type="ECO:0000313" key="8">
    <source>
        <dbReference type="EMBL" id="QDZ09653.1"/>
    </source>
</evidence>
<dbReference type="EMBL" id="CP042304">
    <property type="protein sequence ID" value="QDZ09653.1"/>
    <property type="molecule type" value="Genomic_DNA"/>
</dbReference>
<keyword evidence="4 5" id="KW-0802">TPR repeat</keyword>
<keyword evidence="2" id="KW-0677">Repeat</keyword>
<keyword evidence="3" id="KW-0201">Cytochrome c-type biogenesis</keyword>
<protein>
    <submittedName>
        <fullName evidence="8">C-type cytochrome biogenesis protein CcmI</fullName>
    </submittedName>
</protein>
<reference evidence="8 9" key="1">
    <citation type="submission" date="2019-07" db="EMBL/GenBank/DDBJ databases">
        <title>Full genome sequence of Devosia sp. Gsoil 520.</title>
        <authorList>
            <person name="Im W.-T."/>
        </authorList>
    </citation>
    <scope>NUCLEOTIDE SEQUENCE [LARGE SCALE GENOMIC DNA]</scope>
    <source>
        <strain evidence="8 9">Gsoil 520</strain>
    </source>
</reference>
<dbReference type="InterPro" id="IPR011990">
    <property type="entry name" value="TPR-like_helical_dom_sf"/>
</dbReference>
<feature type="transmembrane region" description="Helical" evidence="6">
    <location>
        <begin position="251"/>
        <end position="271"/>
    </location>
</feature>
<dbReference type="OrthoDB" id="9815847at2"/>
<dbReference type="Proteomes" id="UP000315364">
    <property type="component" value="Chromosome"/>
</dbReference>
<keyword evidence="6" id="KW-0472">Membrane</keyword>
<dbReference type="SMART" id="SM00028">
    <property type="entry name" value="TPR"/>
    <property type="match status" value="3"/>
</dbReference>
<sequence>MADMGQRLLAARHFAEEDRIDTRPRATPADARNQLQRFGQAGLEQGPGLGAGDRCDRKVHGARQAITRLAFAGKHHALAMHRRQQASNQPGCWRRADNDKIRAGLTHAAVLAIGKASAAMRACGNASAPRSRVLVVFRRIGLIDDPILPRAGVKHLGSMLFWFIAIAVTAIACAALFYAAGSRAVNAGRPELDDANSHFRLVLAGIDTDLAAGKLGDAEATAARGELAREILRLKGETGRVAGAGPAFGRAALLVGLGGVAVLALGLYGLLGSPDLPSQPLAGRSDVAAQQIDIDAAIARIETQLTANPDDLRGWTVIAPAYLEMGRYADAARAYRRIMELGEPTPDLQTNLAEALLLGAGDTGSDEAIALLRAAADADPSHAMSRLYLASVLTGEGQYDEAIPLWNAALALSKGDEPWLPAAQQGLAVAQNGGVAPANAQEAEMIGQMVSGLATRLAAEGGSVEEWTQLVRAYLVLGDTGRAQAAYDDAVSAWPQAFDRGELDTLALGAGLTLNGDQL</sequence>
<feature type="repeat" description="TPR" evidence="5">
    <location>
        <begin position="312"/>
        <end position="345"/>
    </location>
</feature>
<accession>A0A5B8LNE5</accession>
<evidence type="ECO:0000256" key="2">
    <source>
        <dbReference type="ARBA" id="ARBA00022737"/>
    </source>
</evidence>
<dbReference type="InterPro" id="IPR019734">
    <property type="entry name" value="TPR_rpt"/>
</dbReference>
<dbReference type="InterPro" id="IPR017560">
    <property type="entry name" value="Cyt_c_biogenesis_CcmI"/>
</dbReference>
<dbReference type="Pfam" id="PF23914">
    <property type="entry name" value="TPR_CcmH_CycH"/>
    <property type="match status" value="1"/>
</dbReference>
<dbReference type="KEGG" id="dea:FPZ08_02135"/>
<dbReference type="Gene3D" id="1.25.40.10">
    <property type="entry name" value="Tetratricopeptide repeat domain"/>
    <property type="match status" value="1"/>
</dbReference>
<feature type="transmembrane region" description="Helical" evidence="6">
    <location>
        <begin position="160"/>
        <end position="180"/>
    </location>
</feature>
<evidence type="ECO:0000256" key="4">
    <source>
        <dbReference type="ARBA" id="ARBA00022803"/>
    </source>
</evidence>
<feature type="domain" description="Cytochrome c-type biogenesis protein H TPR" evidence="7">
    <location>
        <begin position="296"/>
        <end position="417"/>
    </location>
</feature>
<dbReference type="InterPro" id="IPR051263">
    <property type="entry name" value="C-type_cytochrome_biogenesis"/>
</dbReference>
<keyword evidence="9" id="KW-1185">Reference proteome</keyword>
<evidence type="ECO:0000256" key="1">
    <source>
        <dbReference type="ARBA" id="ARBA00004196"/>
    </source>
</evidence>
<comment type="subcellular location">
    <subcellularLocation>
        <location evidence="1">Cell envelope</location>
    </subcellularLocation>
</comment>
<keyword evidence="6" id="KW-1133">Transmembrane helix</keyword>
<organism evidence="8 9">
    <name type="scientific">Devosia ginsengisoli</name>
    <dbReference type="NCBI Taxonomy" id="400770"/>
    <lineage>
        <taxon>Bacteria</taxon>
        <taxon>Pseudomonadati</taxon>
        <taxon>Pseudomonadota</taxon>
        <taxon>Alphaproteobacteria</taxon>
        <taxon>Hyphomicrobiales</taxon>
        <taxon>Devosiaceae</taxon>
        <taxon>Devosia</taxon>
    </lineage>
</organism>
<evidence type="ECO:0000256" key="6">
    <source>
        <dbReference type="SAM" id="Phobius"/>
    </source>
</evidence>
<dbReference type="AlphaFoldDB" id="A0A5B8LNE5"/>
<gene>
    <name evidence="8" type="primary">ccmI</name>
    <name evidence="8" type="ORF">FPZ08_02135</name>
</gene>
<keyword evidence="6" id="KW-0812">Transmembrane</keyword>
<dbReference type="InterPro" id="IPR056413">
    <property type="entry name" value="TPR_CcmH_CycH"/>
</dbReference>
<dbReference type="PANTHER" id="PTHR47870:SF1">
    <property type="entry name" value="CYTOCHROME C-TYPE BIOGENESIS PROTEIN CCMH"/>
    <property type="match status" value="1"/>
</dbReference>
<name>A0A5B8LNE5_9HYPH</name>
<dbReference type="SUPFAM" id="SSF48452">
    <property type="entry name" value="TPR-like"/>
    <property type="match status" value="1"/>
</dbReference>
<dbReference type="NCBIfam" id="TIGR03142">
    <property type="entry name" value="cytochro_ccmI"/>
    <property type="match status" value="1"/>
</dbReference>
<dbReference type="PANTHER" id="PTHR47870">
    <property type="entry name" value="CYTOCHROME C-TYPE BIOGENESIS PROTEIN CCMH"/>
    <property type="match status" value="1"/>
</dbReference>
<dbReference type="GO" id="GO:0030313">
    <property type="term" value="C:cell envelope"/>
    <property type="evidence" value="ECO:0007669"/>
    <property type="project" value="UniProtKB-SubCell"/>
</dbReference>